<feature type="chain" id="PRO_5030828416" evidence="1">
    <location>
        <begin position="26"/>
        <end position="147"/>
    </location>
</feature>
<reference evidence="2" key="1">
    <citation type="submission" date="2020-06" db="EMBL/GenBank/DDBJ databases">
        <title>Legume-microbial interactions unlock mineral nutrients during tropical forest succession.</title>
        <authorList>
            <person name="Epihov D.Z."/>
        </authorList>
    </citation>
    <scope>NUCLEOTIDE SEQUENCE [LARGE SCALE GENOMIC DNA]</scope>
    <source>
        <strain evidence="2">Pan2503</strain>
    </source>
</reference>
<proteinExistence type="predicted"/>
<accession>A0A7V8NR39</accession>
<evidence type="ECO:0000313" key="2">
    <source>
        <dbReference type="EMBL" id="MBA0085851.1"/>
    </source>
</evidence>
<keyword evidence="1" id="KW-0732">Signal</keyword>
<protein>
    <submittedName>
        <fullName evidence="2">Uncharacterized protein</fullName>
    </submittedName>
</protein>
<dbReference type="AlphaFoldDB" id="A0A7V8NR39"/>
<name>A0A7V8NR39_9BACT</name>
<evidence type="ECO:0000256" key="1">
    <source>
        <dbReference type="SAM" id="SignalP"/>
    </source>
</evidence>
<organism evidence="2 3">
    <name type="scientific">Candidatus Acidiferrum panamense</name>
    <dbReference type="NCBI Taxonomy" id="2741543"/>
    <lineage>
        <taxon>Bacteria</taxon>
        <taxon>Pseudomonadati</taxon>
        <taxon>Acidobacteriota</taxon>
        <taxon>Terriglobia</taxon>
        <taxon>Candidatus Acidiferrales</taxon>
        <taxon>Candidatus Acidiferrum</taxon>
    </lineage>
</organism>
<dbReference type="EMBL" id="JACDQQ010001238">
    <property type="protein sequence ID" value="MBA0085851.1"/>
    <property type="molecule type" value="Genomic_DNA"/>
</dbReference>
<comment type="caution">
    <text evidence="2">The sequence shown here is derived from an EMBL/GenBank/DDBJ whole genome shotgun (WGS) entry which is preliminary data.</text>
</comment>
<keyword evidence="3" id="KW-1185">Reference proteome</keyword>
<evidence type="ECO:0000313" key="3">
    <source>
        <dbReference type="Proteomes" id="UP000567293"/>
    </source>
</evidence>
<dbReference type="Proteomes" id="UP000567293">
    <property type="component" value="Unassembled WGS sequence"/>
</dbReference>
<gene>
    <name evidence="2" type="ORF">HRJ53_12710</name>
</gene>
<sequence length="147" mass="15796">MKNTLCRITGILALAFLATTQAARAQEAVLANIPFAFTAGEVTLPAGEYRVQKVNDDSSPLLIRSTDGNGASIVMTFAASANAPQAKSKLVFNRYGNRYFLAQVWRAGYSQGRGLPKSAKEKEQALAAHNEAPEQVTIVARLMASDH</sequence>
<feature type="signal peptide" evidence="1">
    <location>
        <begin position="1"/>
        <end position="25"/>
    </location>
</feature>